<dbReference type="RefSeq" id="WP_130506330.1">
    <property type="nucleotide sequence ID" value="NZ_SHLC01000001.1"/>
</dbReference>
<protein>
    <submittedName>
        <fullName evidence="4">Uncharacterized protein DUF4349</fullName>
    </submittedName>
</protein>
<keyword evidence="1" id="KW-0472">Membrane</keyword>
<feature type="transmembrane region" description="Helical" evidence="1">
    <location>
        <begin position="247"/>
        <end position="280"/>
    </location>
</feature>
<keyword evidence="5" id="KW-1185">Reference proteome</keyword>
<keyword evidence="1" id="KW-0812">Transmembrane</keyword>
<sequence length="316" mass="32464">MKRAFTVPALVLAALLLAGCSSGMTTGSDSGGSISDGSVGEIAPMQDGTVQNGAVDAGGFVPGAVTDRAVITTGTVSLTATDPIGAADDAIKLVAGAGGRIDNRSEQPATETQPAHATLVIRVPAEQLDTVLDKIKHLGVVNTVSLNASDVTQQKQDVEARIAALQTSVDRLLVLMASAANTADLIAIESALSSRQAELDSLTAQRDYLDDQIDYSTISVDFVSEGIVAQGDPDNFWDGLLAGWNSLLAFLGGFIVVLGVLLPWLLLLAVIAAVVLAVVAAARRASRRRAAERDAALLAGPVADPTAAAETEDVQQ</sequence>
<accession>A0A4Q8AN79</accession>
<dbReference type="Proteomes" id="UP000291483">
    <property type="component" value="Unassembled WGS sequence"/>
</dbReference>
<proteinExistence type="predicted"/>
<dbReference type="InterPro" id="IPR025645">
    <property type="entry name" value="DUF4349"/>
</dbReference>
<comment type="caution">
    <text evidence="4">The sequence shown here is derived from an EMBL/GenBank/DDBJ whole genome shotgun (WGS) entry which is preliminary data.</text>
</comment>
<evidence type="ECO:0000313" key="4">
    <source>
        <dbReference type="EMBL" id="RZU66080.1"/>
    </source>
</evidence>
<dbReference type="AlphaFoldDB" id="A0A4Q8AN79"/>
<evidence type="ECO:0000256" key="1">
    <source>
        <dbReference type="SAM" id="Phobius"/>
    </source>
</evidence>
<evidence type="ECO:0000313" key="5">
    <source>
        <dbReference type="Proteomes" id="UP000291483"/>
    </source>
</evidence>
<evidence type="ECO:0000259" key="3">
    <source>
        <dbReference type="Pfam" id="PF14257"/>
    </source>
</evidence>
<organism evidence="4 5">
    <name type="scientific">Microterricola gilva</name>
    <dbReference type="NCBI Taxonomy" id="393267"/>
    <lineage>
        <taxon>Bacteria</taxon>
        <taxon>Bacillati</taxon>
        <taxon>Actinomycetota</taxon>
        <taxon>Actinomycetes</taxon>
        <taxon>Micrococcales</taxon>
        <taxon>Microbacteriaceae</taxon>
        <taxon>Microterricola</taxon>
    </lineage>
</organism>
<keyword evidence="1" id="KW-1133">Transmembrane helix</keyword>
<feature type="chain" id="PRO_5020949638" evidence="2">
    <location>
        <begin position="24"/>
        <end position="316"/>
    </location>
</feature>
<name>A0A4Q8AN79_9MICO</name>
<dbReference type="Pfam" id="PF14257">
    <property type="entry name" value="DUF4349"/>
    <property type="match status" value="1"/>
</dbReference>
<reference evidence="4 5" key="1">
    <citation type="submission" date="2019-02" db="EMBL/GenBank/DDBJ databases">
        <title>Sequencing the genomes of 1000 actinobacteria strains.</title>
        <authorList>
            <person name="Klenk H.-P."/>
        </authorList>
    </citation>
    <scope>NUCLEOTIDE SEQUENCE [LARGE SCALE GENOMIC DNA]</scope>
    <source>
        <strain evidence="4 5">DSM 18319</strain>
    </source>
</reference>
<dbReference type="EMBL" id="SHLC01000001">
    <property type="protein sequence ID" value="RZU66080.1"/>
    <property type="molecule type" value="Genomic_DNA"/>
</dbReference>
<feature type="domain" description="DUF4349" evidence="3">
    <location>
        <begin position="68"/>
        <end position="275"/>
    </location>
</feature>
<gene>
    <name evidence="4" type="ORF">EV379_2426</name>
</gene>
<dbReference type="PROSITE" id="PS51257">
    <property type="entry name" value="PROKAR_LIPOPROTEIN"/>
    <property type="match status" value="1"/>
</dbReference>
<feature type="signal peptide" evidence="2">
    <location>
        <begin position="1"/>
        <end position="23"/>
    </location>
</feature>
<keyword evidence="2" id="KW-0732">Signal</keyword>
<dbReference type="OrthoDB" id="186919at2"/>
<evidence type="ECO:0000256" key="2">
    <source>
        <dbReference type="SAM" id="SignalP"/>
    </source>
</evidence>